<evidence type="ECO:0000256" key="3">
    <source>
        <dbReference type="SAM" id="Coils"/>
    </source>
</evidence>
<evidence type="ECO:0000256" key="1">
    <source>
        <dbReference type="ARBA" id="ARBA00008645"/>
    </source>
</evidence>
<dbReference type="AlphaFoldDB" id="A0A9W4X908"/>
<name>A0A9W4X908_9ASCO</name>
<evidence type="ECO:0000313" key="5">
    <source>
        <dbReference type="EMBL" id="CAI5756827.1"/>
    </source>
</evidence>
<dbReference type="Gene3D" id="3.40.50.1820">
    <property type="entry name" value="alpha/beta hydrolase"/>
    <property type="match status" value="1"/>
</dbReference>
<feature type="compositionally biased region" description="Basic and acidic residues" evidence="4">
    <location>
        <begin position="435"/>
        <end position="545"/>
    </location>
</feature>
<dbReference type="Proteomes" id="UP001152885">
    <property type="component" value="Unassembled WGS sequence"/>
</dbReference>
<feature type="compositionally biased region" description="Basic and acidic residues" evidence="4">
    <location>
        <begin position="553"/>
        <end position="567"/>
    </location>
</feature>
<feature type="compositionally biased region" description="Basic and acidic residues" evidence="4">
    <location>
        <begin position="600"/>
        <end position="612"/>
    </location>
</feature>
<evidence type="ECO:0000256" key="2">
    <source>
        <dbReference type="ARBA" id="ARBA00022801"/>
    </source>
</evidence>
<feature type="region of interest" description="Disordered" evidence="4">
    <location>
        <begin position="387"/>
        <end position="630"/>
    </location>
</feature>
<keyword evidence="2" id="KW-0378">Hydrolase</keyword>
<dbReference type="GO" id="GO:0016787">
    <property type="term" value="F:hydrolase activity"/>
    <property type="evidence" value="ECO:0007669"/>
    <property type="project" value="UniProtKB-KW"/>
</dbReference>
<feature type="coiled-coil region" evidence="3">
    <location>
        <begin position="325"/>
        <end position="359"/>
    </location>
</feature>
<keyword evidence="3" id="KW-0175">Coiled coil</keyword>
<protein>
    <submittedName>
        <fullName evidence="5">Uncharacterized protein</fullName>
    </submittedName>
</protein>
<sequence>MQIFKRFIAVLPLRKPSSIKDLPINKDVELVAQPYLPYKIPYNKSKTPVLFIHDFLGSKSNLKSIGQEICKYTLHPAWGIDLRCHNKSPNVFPFNYNQLANDVIKFIEENKWKKCILVGDSTLGGKVAMTTALKANNLIERLIVLNAFPKVYKSDATYKNAVITMAEIESNPQMYKRDVDNFKRVLEITGVDKLMQMNDVTGDLLSKIRCNLCYKLKDFEDIPKDQYTMEAYKVPVMNFVKHNIVNELDNWPEAELEGKKFDGPVFVIHRDKKPNKGEWLKYFTDLKFKHYNFEGLYPLLLEPQNAILKKLTKFINPDSDKVVIVEKMTKRQRKERKKAQKKEKRMMLLEKIKRRKELEAIRGIYSDEDLDRKVKYLVEDEDDHVLINRSKSGGNDEKMKYNERRGKRDSGSKWNNNERDDNDRRSSIDNQYTLDRVDRPKFNKHEKGDKNERSKYNPQRDRIDKRLKDNNYYSRERYDVKPKYRNDYARERHDDERIPRERHNDKSKFRSDHTRERNYNEEESRDNRSQFKHYERDFHDEEQPRYTRPRYYTNDRNDKRDFHDEQQPRYSKPRYYTNDRNDKRDFYDEKQPRYSKPRHNWNDRTDKRDPRNSRSNFKTYYTSDRNDRRH</sequence>
<keyword evidence="6" id="KW-1185">Reference proteome</keyword>
<feature type="compositionally biased region" description="Basic and acidic residues" evidence="4">
    <location>
        <begin position="577"/>
        <end position="592"/>
    </location>
</feature>
<accession>A0A9W4X908</accession>
<comment type="caution">
    <text evidence="5">The sequence shown here is derived from an EMBL/GenBank/DDBJ whole genome shotgun (WGS) entry which is preliminary data.</text>
</comment>
<reference evidence="5" key="1">
    <citation type="submission" date="2022-12" db="EMBL/GenBank/DDBJ databases">
        <authorList>
            <person name="Brejova B."/>
        </authorList>
    </citation>
    <scope>NUCLEOTIDE SEQUENCE</scope>
</reference>
<gene>
    <name evidence="5" type="ORF">CANVERA_P1345</name>
</gene>
<proteinExistence type="inferred from homology"/>
<dbReference type="OrthoDB" id="8119704at2759"/>
<comment type="similarity">
    <text evidence="1">Belongs to the AB hydrolase superfamily.</text>
</comment>
<feature type="compositionally biased region" description="Polar residues" evidence="4">
    <location>
        <begin position="613"/>
        <end position="623"/>
    </location>
</feature>
<evidence type="ECO:0000256" key="4">
    <source>
        <dbReference type="SAM" id="MobiDB-lite"/>
    </source>
</evidence>
<dbReference type="EMBL" id="CANTUO010000001">
    <property type="protein sequence ID" value="CAI5756827.1"/>
    <property type="molecule type" value="Genomic_DNA"/>
</dbReference>
<dbReference type="SUPFAM" id="SSF53474">
    <property type="entry name" value="alpha/beta-Hydrolases"/>
    <property type="match status" value="1"/>
</dbReference>
<evidence type="ECO:0000313" key="6">
    <source>
        <dbReference type="Proteomes" id="UP001152885"/>
    </source>
</evidence>
<feature type="compositionally biased region" description="Basic and acidic residues" evidence="4">
    <location>
        <begin position="394"/>
        <end position="427"/>
    </location>
</feature>
<organism evidence="5 6">
    <name type="scientific">Candida verbasci</name>
    <dbReference type="NCBI Taxonomy" id="1227364"/>
    <lineage>
        <taxon>Eukaryota</taxon>
        <taxon>Fungi</taxon>
        <taxon>Dikarya</taxon>
        <taxon>Ascomycota</taxon>
        <taxon>Saccharomycotina</taxon>
        <taxon>Pichiomycetes</taxon>
        <taxon>Debaryomycetaceae</taxon>
        <taxon>Candida/Lodderomyces clade</taxon>
        <taxon>Candida</taxon>
    </lineage>
</organism>
<dbReference type="InterPro" id="IPR029058">
    <property type="entry name" value="AB_hydrolase_fold"/>
</dbReference>
<dbReference type="PANTHER" id="PTHR46118">
    <property type="entry name" value="PROTEIN ABHD11"/>
    <property type="match status" value="1"/>
</dbReference>
<dbReference type="PANTHER" id="PTHR46118:SF4">
    <property type="entry name" value="PROTEIN ABHD11"/>
    <property type="match status" value="1"/>
</dbReference>